<dbReference type="CDD" id="cd06225">
    <property type="entry name" value="HAMP"/>
    <property type="match status" value="1"/>
</dbReference>
<dbReference type="PANTHER" id="PTHR32089:SF112">
    <property type="entry name" value="LYSOZYME-LIKE PROTEIN-RELATED"/>
    <property type="match status" value="1"/>
</dbReference>
<feature type="transmembrane region" description="Helical" evidence="7">
    <location>
        <begin position="193"/>
        <end position="213"/>
    </location>
</feature>
<feature type="domain" description="HAMP" evidence="9">
    <location>
        <begin position="214"/>
        <end position="266"/>
    </location>
</feature>
<dbReference type="InterPro" id="IPR004090">
    <property type="entry name" value="Chemotax_Me-accpt_rcpt"/>
</dbReference>
<dbReference type="AlphaFoldDB" id="A0A7X3FF99"/>
<evidence type="ECO:0000256" key="4">
    <source>
        <dbReference type="ARBA" id="ARBA00023224"/>
    </source>
</evidence>
<keyword evidence="4 6" id="KW-0807">Transducer</keyword>
<dbReference type="PROSITE" id="PS50111">
    <property type="entry name" value="CHEMOTAXIS_TRANSDUC_2"/>
    <property type="match status" value="1"/>
</dbReference>
<dbReference type="InterPro" id="IPR003660">
    <property type="entry name" value="HAMP_dom"/>
</dbReference>
<comment type="similarity">
    <text evidence="5">Belongs to the methyl-accepting chemotaxis (MCP) protein family.</text>
</comment>
<evidence type="ECO:0000256" key="6">
    <source>
        <dbReference type="PROSITE-ProRule" id="PRU00284"/>
    </source>
</evidence>
<dbReference type="EMBL" id="RHLK01000002">
    <property type="protein sequence ID" value="MVO98428.1"/>
    <property type="molecule type" value="Genomic_DNA"/>
</dbReference>
<evidence type="ECO:0000313" key="11">
    <source>
        <dbReference type="Proteomes" id="UP000490800"/>
    </source>
</evidence>
<accession>A0A7X3FF99</accession>
<dbReference type="SMART" id="SM00304">
    <property type="entry name" value="HAMP"/>
    <property type="match status" value="1"/>
</dbReference>
<evidence type="ECO:0000256" key="1">
    <source>
        <dbReference type="ARBA" id="ARBA00004236"/>
    </source>
</evidence>
<organism evidence="10 11">
    <name type="scientific">Paenibacillus lutrae</name>
    <dbReference type="NCBI Taxonomy" id="2078573"/>
    <lineage>
        <taxon>Bacteria</taxon>
        <taxon>Bacillati</taxon>
        <taxon>Bacillota</taxon>
        <taxon>Bacilli</taxon>
        <taxon>Bacillales</taxon>
        <taxon>Paenibacillaceae</taxon>
        <taxon>Paenibacillus</taxon>
    </lineage>
</organism>
<dbReference type="PRINTS" id="PR00260">
    <property type="entry name" value="CHEMTRNSDUCR"/>
</dbReference>
<keyword evidence="7" id="KW-1133">Transmembrane helix</keyword>
<protein>
    <submittedName>
        <fullName evidence="10">HAMP domain-containing protein</fullName>
    </submittedName>
</protein>
<evidence type="ECO:0000259" key="8">
    <source>
        <dbReference type="PROSITE" id="PS50111"/>
    </source>
</evidence>
<dbReference type="SMART" id="SM00283">
    <property type="entry name" value="MA"/>
    <property type="match status" value="1"/>
</dbReference>
<evidence type="ECO:0000259" key="9">
    <source>
        <dbReference type="PROSITE" id="PS50885"/>
    </source>
</evidence>
<reference evidence="10 11" key="1">
    <citation type="journal article" date="2019" name="Microorganisms">
        <title>Paenibacillus lutrae sp. nov., A Chitinolytic Species Isolated from A River Otter in Castril Natural Park, Granada, Spain.</title>
        <authorList>
            <person name="Rodriguez M."/>
            <person name="Reina J.C."/>
            <person name="Bejar V."/>
            <person name="Llamas I."/>
        </authorList>
    </citation>
    <scope>NUCLEOTIDE SEQUENCE [LARGE SCALE GENOMIC DNA]</scope>
    <source>
        <strain evidence="10 11">N10</strain>
    </source>
</reference>
<dbReference type="OrthoDB" id="9814363at2"/>
<dbReference type="PROSITE" id="PS50885">
    <property type="entry name" value="HAMP"/>
    <property type="match status" value="1"/>
</dbReference>
<dbReference type="InterPro" id="IPR004089">
    <property type="entry name" value="MCPsignal_dom"/>
</dbReference>
<dbReference type="GO" id="GO:0006935">
    <property type="term" value="P:chemotaxis"/>
    <property type="evidence" value="ECO:0007669"/>
    <property type="project" value="InterPro"/>
</dbReference>
<dbReference type="RefSeq" id="WP_157332682.1">
    <property type="nucleotide sequence ID" value="NZ_RHLK01000002.1"/>
</dbReference>
<dbReference type="Gene3D" id="6.10.340.10">
    <property type="match status" value="1"/>
</dbReference>
<gene>
    <name evidence="10" type="ORF">EDM21_02580</name>
</gene>
<name>A0A7X3FF99_9BACL</name>
<dbReference type="Gene3D" id="1.10.287.950">
    <property type="entry name" value="Methyl-accepting chemotaxis protein"/>
    <property type="match status" value="1"/>
</dbReference>
<dbReference type="Pfam" id="PF00015">
    <property type="entry name" value="MCPsignal"/>
    <property type="match status" value="1"/>
</dbReference>
<evidence type="ECO:0000256" key="2">
    <source>
        <dbReference type="ARBA" id="ARBA00022475"/>
    </source>
</evidence>
<keyword evidence="2" id="KW-1003">Cell membrane</keyword>
<proteinExistence type="inferred from homology"/>
<evidence type="ECO:0000256" key="5">
    <source>
        <dbReference type="ARBA" id="ARBA00029447"/>
    </source>
</evidence>
<evidence type="ECO:0000313" key="10">
    <source>
        <dbReference type="EMBL" id="MVO98428.1"/>
    </source>
</evidence>
<dbReference type="GO" id="GO:0007165">
    <property type="term" value="P:signal transduction"/>
    <property type="evidence" value="ECO:0007669"/>
    <property type="project" value="UniProtKB-KW"/>
</dbReference>
<dbReference type="GO" id="GO:0004888">
    <property type="term" value="F:transmembrane signaling receptor activity"/>
    <property type="evidence" value="ECO:0007669"/>
    <property type="project" value="InterPro"/>
</dbReference>
<comment type="caution">
    <text evidence="10">The sequence shown here is derived from an EMBL/GenBank/DDBJ whole genome shotgun (WGS) entry which is preliminary data.</text>
</comment>
<evidence type="ECO:0000256" key="7">
    <source>
        <dbReference type="SAM" id="Phobius"/>
    </source>
</evidence>
<keyword evidence="7" id="KW-0812">Transmembrane</keyword>
<dbReference type="SUPFAM" id="SSF58104">
    <property type="entry name" value="Methyl-accepting chemotaxis protein (MCP) signaling domain"/>
    <property type="match status" value="1"/>
</dbReference>
<dbReference type="GO" id="GO:0005886">
    <property type="term" value="C:plasma membrane"/>
    <property type="evidence" value="ECO:0007669"/>
    <property type="project" value="UniProtKB-SubCell"/>
</dbReference>
<keyword evidence="3 7" id="KW-0472">Membrane</keyword>
<evidence type="ECO:0000256" key="3">
    <source>
        <dbReference type="ARBA" id="ARBA00023136"/>
    </source>
</evidence>
<feature type="domain" description="Methyl-accepting transducer" evidence="8">
    <location>
        <begin position="285"/>
        <end position="556"/>
    </location>
</feature>
<comment type="subcellular location">
    <subcellularLocation>
        <location evidence="1">Cell membrane</location>
    </subcellularLocation>
</comment>
<sequence>MRKYFYLKTMKHKLIAAFTVLILLFVILAAFQVHQIREIQAKISLQNDRISKKTAALELKETVQELSIIASGLQLSKDPAYIQRYQETRAAYNRLLEQVAATADREEQIGWRSELIVASSDYLTNFDSAAKLVQEKTVSPRELELSMIHFYGEGQKLRQTIFSHVDQFYSAYSQEAQAAVDESAAVIRQTTGITAAAAFAALLIASAIALLIIRSYLLPIRKLQEAVERIAAGDLRHAIGSLAPDELGQLSRSFDRMTEEVRGMLEKTRRIASTLNGQSEIFRRVSTDTAAANRDIVQAMSVIAQGAAEQAAESEHASGAVSLLEGETREIAEYAALMHQASREAAEATVRGAESLASLQRASEESRRVLDQVHAAMSTLAADSRQTSAILGAITEIASQTHLLALNAAIEAATAGVHGRGFAVIASEVRLLAQQSSDEARRAAGTIASVEKRMSELQAAVTEAGHLAGGQELVMGGTLGSFTAIEESMAVVAKQIHFVNGRIGQSLSNSAGLARHIRHVAGIAEQTSAGVQEVTTASEENDSSIRSLSAQADNIHELAAQLFAEISKFKIREAS</sequence>
<dbReference type="Pfam" id="PF00672">
    <property type="entry name" value="HAMP"/>
    <property type="match status" value="1"/>
</dbReference>
<dbReference type="Proteomes" id="UP000490800">
    <property type="component" value="Unassembled WGS sequence"/>
</dbReference>
<dbReference type="PANTHER" id="PTHR32089">
    <property type="entry name" value="METHYL-ACCEPTING CHEMOTAXIS PROTEIN MCPB"/>
    <property type="match status" value="1"/>
</dbReference>
<keyword evidence="11" id="KW-1185">Reference proteome</keyword>